<dbReference type="EMBL" id="JAGKQQ010000001">
    <property type="protein sequence ID" value="MBP3960344.1"/>
    <property type="molecule type" value="Genomic_DNA"/>
</dbReference>
<feature type="domain" description="DNA/pantothenate metabolism flavoprotein C-terminal" evidence="1">
    <location>
        <begin position="2"/>
        <end position="105"/>
    </location>
</feature>
<accession>A0ABS5C2Y7</accession>
<dbReference type="Proteomes" id="UP000676565">
    <property type="component" value="Unassembled WGS sequence"/>
</dbReference>
<sequence length="250" mass="27587">MNFLITAGNTQTPIDRVRCITNTFAGRAGAPIARTAWGRGHTVTLVTSNPDALLEYNLNPRAPGERFSVLSYQTFDELTSILQNQLRVSAFDVVCHSAAVSDFLTAGTFTPDSGTFFNARTGEWEARAGAPTLTEQKTGKIRSAEPELWVRLVRAPKLIDRIRHPWGFAGVLVKFELEVGVSEQELVDAAEASRTQSGAEIIVANTLDGAAHWAYIGPIGTRYERVTRRELPDRLVLALEDLYQKRTRDG</sequence>
<evidence type="ECO:0000313" key="2">
    <source>
        <dbReference type="EMBL" id="MBP3960344.1"/>
    </source>
</evidence>
<reference evidence="2 3" key="1">
    <citation type="submission" date="2021-04" db="EMBL/GenBank/DDBJ databases">
        <authorList>
            <person name="Ivanova A."/>
        </authorList>
    </citation>
    <scope>NUCLEOTIDE SEQUENCE [LARGE SCALE GENOMIC DNA]</scope>
    <source>
        <strain evidence="2 3">G18</strain>
    </source>
</reference>
<protein>
    <submittedName>
        <fullName evidence="2">Bifunctional phosphopantothenoylcysteine decarboxylase/phosphopantothenate synthase</fullName>
    </submittedName>
</protein>
<dbReference type="RefSeq" id="WP_210661595.1">
    <property type="nucleotide sequence ID" value="NZ_JAGKQQ010000001.1"/>
</dbReference>
<dbReference type="Pfam" id="PF04127">
    <property type="entry name" value="DFP"/>
    <property type="match status" value="1"/>
</dbReference>
<comment type="caution">
    <text evidence="2">The sequence shown here is derived from an EMBL/GenBank/DDBJ whole genome shotgun (WGS) entry which is preliminary data.</text>
</comment>
<gene>
    <name evidence="2" type="ORF">J8F10_34380</name>
</gene>
<organism evidence="2 3">
    <name type="scientific">Gemmata palustris</name>
    <dbReference type="NCBI Taxonomy" id="2822762"/>
    <lineage>
        <taxon>Bacteria</taxon>
        <taxon>Pseudomonadati</taxon>
        <taxon>Planctomycetota</taxon>
        <taxon>Planctomycetia</taxon>
        <taxon>Gemmatales</taxon>
        <taxon>Gemmataceae</taxon>
        <taxon>Gemmata</taxon>
    </lineage>
</organism>
<dbReference type="InterPro" id="IPR007085">
    <property type="entry name" value="DNA/pantothenate-metab_flavo_C"/>
</dbReference>
<evidence type="ECO:0000259" key="1">
    <source>
        <dbReference type="Pfam" id="PF04127"/>
    </source>
</evidence>
<evidence type="ECO:0000313" key="3">
    <source>
        <dbReference type="Proteomes" id="UP000676565"/>
    </source>
</evidence>
<dbReference type="Gene3D" id="3.40.50.10300">
    <property type="entry name" value="CoaB-like"/>
    <property type="match status" value="1"/>
</dbReference>
<proteinExistence type="predicted"/>
<dbReference type="SUPFAM" id="SSF102645">
    <property type="entry name" value="CoaB-like"/>
    <property type="match status" value="1"/>
</dbReference>
<name>A0ABS5C2Y7_9BACT</name>
<keyword evidence="3" id="KW-1185">Reference proteome</keyword>
<dbReference type="InterPro" id="IPR035929">
    <property type="entry name" value="CoaB-like_sf"/>
</dbReference>